<comment type="caution">
    <text evidence="11">The sequence shown here is derived from an EMBL/GenBank/DDBJ whole genome shotgun (WGS) entry which is preliminary data.</text>
</comment>
<evidence type="ECO:0000256" key="1">
    <source>
        <dbReference type="ARBA" id="ARBA00022490"/>
    </source>
</evidence>
<dbReference type="SUPFAM" id="SSF52402">
    <property type="entry name" value="Adenine nucleotide alpha hydrolases-like"/>
    <property type="match status" value="1"/>
</dbReference>
<dbReference type="EMBL" id="SPNW01000011">
    <property type="protein sequence ID" value="TIA91620.1"/>
    <property type="molecule type" value="Genomic_DNA"/>
</dbReference>
<keyword evidence="3 9" id="KW-0808">Transferase</keyword>
<dbReference type="GO" id="GO:0005739">
    <property type="term" value="C:mitochondrion"/>
    <property type="evidence" value="ECO:0007669"/>
    <property type="project" value="TreeGrafter"/>
</dbReference>
<dbReference type="Proteomes" id="UP000310189">
    <property type="component" value="Unassembled WGS sequence"/>
</dbReference>
<dbReference type="SMART" id="SM00440">
    <property type="entry name" value="ZnF_C2C2"/>
    <property type="match status" value="1"/>
</dbReference>
<dbReference type="InterPro" id="IPR011063">
    <property type="entry name" value="TilS/TtcA_N"/>
</dbReference>
<evidence type="ECO:0000256" key="7">
    <source>
        <dbReference type="ARBA" id="ARBA00022833"/>
    </source>
</evidence>
<feature type="domain" description="TFIIS-type" evidence="10">
    <location>
        <begin position="435"/>
        <end position="468"/>
    </location>
</feature>
<comment type="function">
    <text evidence="9">Plays a central role in 2-thiolation of mcm(5)S(2)U at tRNA wobble positions of tRNA(Lys), tRNA(Glu) and tRNA(Gln). Directly binds tRNAs and probably acts by catalyzing adenylation of tRNAs, an intermediate required for 2-thiolation. It is unclear whether it acts as a sulfurtransferase that transfers sulfur from thiocarboxylated URM1 onto the uridine of tRNAs at wobble position. Prior mcm(5) tRNA modification by the elongator complex is required for 2-thiolation. May also be involved in protein urmylation.</text>
</comment>
<dbReference type="Gene3D" id="2.20.25.10">
    <property type="match status" value="1"/>
</dbReference>
<comment type="similarity">
    <text evidence="9">Belongs to the TtcA family. CTU1/NCS6/ATPBD3 subfamily.</text>
</comment>
<dbReference type="GO" id="GO:0000049">
    <property type="term" value="F:tRNA binding"/>
    <property type="evidence" value="ECO:0007669"/>
    <property type="project" value="UniProtKB-UniRule"/>
</dbReference>
<dbReference type="InterPro" id="IPR032442">
    <property type="entry name" value="CTU1_C"/>
</dbReference>
<keyword evidence="1 9" id="KW-0963">Cytoplasm</keyword>
<evidence type="ECO:0000259" key="10">
    <source>
        <dbReference type="SMART" id="SM00440"/>
    </source>
</evidence>
<comment type="subcellular location">
    <subcellularLocation>
        <location evidence="9">Cytoplasm</location>
    </subcellularLocation>
</comment>
<protein>
    <recommendedName>
        <fullName evidence="9">Cytoplasmic tRNA 2-thiolation protein 1</fullName>
        <ecNumber evidence="9">2.7.7.-</ecNumber>
    </recommendedName>
    <alternativeName>
        <fullName evidence="9">Cytoplasmic tRNA adenylyltransferase 1</fullName>
    </alternativeName>
</protein>
<keyword evidence="7" id="KW-0862">Zinc</keyword>
<dbReference type="Pfam" id="PF16503">
    <property type="entry name" value="zn-ribbon_14"/>
    <property type="match status" value="1"/>
</dbReference>
<dbReference type="EC" id="2.7.7.-" evidence="9"/>
<dbReference type="Pfam" id="PF01096">
    <property type="entry name" value="Zn_ribbon_TFIIS"/>
    <property type="match status" value="1"/>
</dbReference>
<evidence type="ECO:0000256" key="4">
    <source>
        <dbReference type="ARBA" id="ARBA00022694"/>
    </source>
</evidence>
<evidence type="ECO:0000313" key="11">
    <source>
        <dbReference type="EMBL" id="TIA91620.1"/>
    </source>
</evidence>
<dbReference type="GO" id="GO:0016779">
    <property type="term" value="F:nucleotidyltransferase activity"/>
    <property type="evidence" value="ECO:0007669"/>
    <property type="project" value="UniProtKB-UniRule"/>
</dbReference>
<keyword evidence="2 9" id="KW-0820">tRNA-binding</keyword>
<name>A0A4T0FTH9_9BASI</name>
<dbReference type="InterPro" id="IPR020554">
    <property type="entry name" value="UPF0021_CS"/>
</dbReference>
<gene>
    <name evidence="9" type="primary">NCS6</name>
    <name evidence="9" type="synonym">CTU1</name>
    <name evidence="11" type="ORF">E3P99_01026</name>
</gene>
<keyword evidence="12" id="KW-1185">Reference proteome</keyword>
<dbReference type="GO" id="GO:0008270">
    <property type="term" value="F:zinc ion binding"/>
    <property type="evidence" value="ECO:0007669"/>
    <property type="project" value="UniProtKB-KW"/>
</dbReference>
<evidence type="ECO:0000256" key="9">
    <source>
        <dbReference type="HAMAP-Rule" id="MF_03053"/>
    </source>
</evidence>
<organism evidence="11 12">
    <name type="scientific">Wallemia hederae</name>
    <dbReference type="NCBI Taxonomy" id="1540922"/>
    <lineage>
        <taxon>Eukaryota</taxon>
        <taxon>Fungi</taxon>
        <taxon>Dikarya</taxon>
        <taxon>Basidiomycota</taxon>
        <taxon>Wallemiomycotina</taxon>
        <taxon>Wallemiomycetes</taxon>
        <taxon>Wallemiales</taxon>
        <taxon>Wallemiaceae</taxon>
        <taxon>Wallemia</taxon>
    </lineage>
</organism>
<evidence type="ECO:0000256" key="8">
    <source>
        <dbReference type="ARBA" id="ARBA00022884"/>
    </source>
</evidence>
<keyword evidence="6" id="KW-0863">Zinc-finger</keyword>
<comment type="pathway">
    <text evidence="9">tRNA modification; 5-methoxycarbonylmethyl-2-thiouridine-tRNA biosynthesis.</text>
</comment>
<dbReference type="InterPro" id="IPR056369">
    <property type="entry name" value="CTU1-like_ATP-bd"/>
</dbReference>
<evidence type="ECO:0000256" key="2">
    <source>
        <dbReference type="ARBA" id="ARBA00022555"/>
    </source>
</evidence>
<dbReference type="InterPro" id="IPR001222">
    <property type="entry name" value="Znf_TFIIS"/>
</dbReference>
<dbReference type="GO" id="GO:0006351">
    <property type="term" value="P:DNA-templated transcription"/>
    <property type="evidence" value="ECO:0007669"/>
    <property type="project" value="InterPro"/>
</dbReference>
<dbReference type="Pfam" id="PF01171">
    <property type="entry name" value="ATP_bind_3"/>
    <property type="match status" value="1"/>
</dbReference>
<dbReference type="PANTHER" id="PTHR11807">
    <property type="entry name" value="ATPASES OF THE PP SUPERFAMILY-RELATED"/>
    <property type="match status" value="1"/>
</dbReference>
<evidence type="ECO:0000256" key="3">
    <source>
        <dbReference type="ARBA" id="ARBA00022679"/>
    </source>
</evidence>
<dbReference type="InterPro" id="IPR014729">
    <property type="entry name" value="Rossmann-like_a/b/a_fold"/>
</dbReference>
<keyword evidence="4 9" id="KW-0819">tRNA processing</keyword>
<dbReference type="NCBIfam" id="TIGR00269">
    <property type="entry name" value="TIGR00269 family protein"/>
    <property type="match status" value="1"/>
</dbReference>
<evidence type="ECO:0000256" key="6">
    <source>
        <dbReference type="ARBA" id="ARBA00022771"/>
    </source>
</evidence>
<accession>A0A4T0FTH9</accession>
<dbReference type="UniPathway" id="UPA00988"/>
<dbReference type="PANTHER" id="PTHR11807:SF12">
    <property type="entry name" value="CYTOPLASMIC TRNA 2-THIOLATION PROTEIN 1"/>
    <property type="match status" value="1"/>
</dbReference>
<keyword evidence="8 9" id="KW-0694">RNA-binding</keyword>
<dbReference type="PROSITE" id="PS01263">
    <property type="entry name" value="UPF0021"/>
    <property type="match status" value="1"/>
</dbReference>
<sequence length="473" mass="53028">MPPRPCQLCNNSRAMIKRPKTGQQVCKDCFFFAFEEEIHKTISDANTFKRGERVAIGASGGKDSTVLAHVMKTLNDRHDYGLELFLLSIDEGITGYRDDSLETVKRNKEQYQLPLKILSYNELYGWTMDRIVEAVGKKNNCTFCGVFRRQALDRGASSLNISHIVTGHNADDVAETVLMNILRGDVSRLGRCVEITTRGEDTINRSKPFKYTYEKEIVMYAYFKKLDYFSTECIYSPEAYRGFARTYIKDLEALRPSTIIDIIHSAENIRIADVVQDALPKQQKCQRCGYISSNELCKACVLLQGLEKGTAKMAIGSKAKHISQDVSSDTRTIPMFKMPEQQQQQKQQPVEDMSNRIGSLLFCERCGSLLNPPADDDQISCEECGLVENGAAYENLNIETRSHPNAFPSSLHLKKSLVVNTIADGAKAAGAEIDEKCPSCRHDKATFQTLQLRSADEGCVQAALGDDERRLHS</sequence>
<dbReference type="FunFam" id="3.40.50.620:FF:000054">
    <property type="entry name" value="Cytoplasmic tRNA 2-thiolation protein 1"/>
    <property type="match status" value="1"/>
</dbReference>
<dbReference type="Gene3D" id="3.40.50.620">
    <property type="entry name" value="HUPs"/>
    <property type="match status" value="1"/>
</dbReference>
<dbReference type="HAMAP" id="MF_03053">
    <property type="entry name" value="CTU1"/>
    <property type="match status" value="1"/>
</dbReference>
<dbReference type="GO" id="GO:0002143">
    <property type="term" value="P:tRNA wobble position uridine thiolation"/>
    <property type="evidence" value="ECO:0007669"/>
    <property type="project" value="TreeGrafter"/>
</dbReference>
<dbReference type="SUPFAM" id="SSF57783">
    <property type="entry name" value="Zinc beta-ribbon"/>
    <property type="match status" value="1"/>
</dbReference>
<evidence type="ECO:0000256" key="5">
    <source>
        <dbReference type="ARBA" id="ARBA00022723"/>
    </source>
</evidence>
<reference evidence="11 12" key="1">
    <citation type="submission" date="2019-03" db="EMBL/GenBank/DDBJ databases">
        <title>Sequencing 23 genomes of Wallemia ichthyophaga.</title>
        <authorList>
            <person name="Gostincar C."/>
        </authorList>
    </citation>
    <scope>NUCLEOTIDE SEQUENCE [LARGE SCALE GENOMIC DNA]</scope>
    <source>
        <strain evidence="11 12">EXF-5753</strain>
    </source>
</reference>
<dbReference type="AlphaFoldDB" id="A0A4T0FTH9"/>
<dbReference type="CDD" id="cd01713">
    <property type="entry name" value="CTU1-like"/>
    <property type="match status" value="1"/>
</dbReference>
<dbReference type="OrthoDB" id="198857at2759"/>
<dbReference type="GO" id="GO:0002144">
    <property type="term" value="C:cytosolic tRNA wobble base thiouridylase complex"/>
    <property type="evidence" value="ECO:0007669"/>
    <property type="project" value="TreeGrafter"/>
</dbReference>
<keyword evidence="5" id="KW-0479">Metal-binding</keyword>
<proteinExistence type="inferred from homology"/>
<dbReference type="GO" id="GO:0032447">
    <property type="term" value="P:protein urmylation"/>
    <property type="evidence" value="ECO:0007669"/>
    <property type="project" value="UniProtKB-UniRule"/>
</dbReference>
<dbReference type="InterPro" id="IPR000541">
    <property type="entry name" value="Ncs6/Tuc1/Ctu1"/>
</dbReference>
<evidence type="ECO:0000313" key="12">
    <source>
        <dbReference type="Proteomes" id="UP000310189"/>
    </source>
</evidence>